<dbReference type="InterPro" id="IPR038966">
    <property type="entry name" value="TMA17"/>
</dbReference>
<protein>
    <submittedName>
        <fullName evidence="2">Uncharacterized protein</fullName>
    </submittedName>
</protein>
<organism evidence="2 3">
    <name type="scientific">Trichodelitschia bisporula</name>
    <dbReference type="NCBI Taxonomy" id="703511"/>
    <lineage>
        <taxon>Eukaryota</taxon>
        <taxon>Fungi</taxon>
        <taxon>Dikarya</taxon>
        <taxon>Ascomycota</taxon>
        <taxon>Pezizomycotina</taxon>
        <taxon>Dothideomycetes</taxon>
        <taxon>Dothideomycetes incertae sedis</taxon>
        <taxon>Phaeotrichales</taxon>
        <taxon>Phaeotrichaceae</taxon>
        <taxon>Trichodelitschia</taxon>
    </lineage>
</organism>
<keyword evidence="3" id="KW-1185">Reference proteome</keyword>
<accession>A0A6G1HZ65</accession>
<reference evidence="2" key="1">
    <citation type="journal article" date="2020" name="Stud. Mycol.">
        <title>101 Dothideomycetes genomes: a test case for predicting lifestyles and emergence of pathogens.</title>
        <authorList>
            <person name="Haridas S."/>
            <person name="Albert R."/>
            <person name="Binder M."/>
            <person name="Bloem J."/>
            <person name="Labutti K."/>
            <person name="Salamov A."/>
            <person name="Andreopoulos B."/>
            <person name="Baker S."/>
            <person name="Barry K."/>
            <person name="Bills G."/>
            <person name="Bluhm B."/>
            <person name="Cannon C."/>
            <person name="Castanera R."/>
            <person name="Culley D."/>
            <person name="Daum C."/>
            <person name="Ezra D."/>
            <person name="Gonzalez J."/>
            <person name="Henrissat B."/>
            <person name="Kuo A."/>
            <person name="Liang C."/>
            <person name="Lipzen A."/>
            <person name="Lutzoni F."/>
            <person name="Magnuson J."/>
            <person name="Mondo S."/>
            <person name="Nolan M."/>
            <person name="Ohm R."/>
            <person name="Pangilinan J."/>
            <person name="Park H.-J."/>
            <person name="Ramirez L."/>
            <person name="Alfaro M."/>
            <person name="Sun H."/>
            <person name="Tritt A."/>
            <person name="Yoshinaga Y."/>
            <person name="Zwiers L.-H."/>
            <person name="Turgeon B."/>
            <person name="Goodwin S."/>
            <person name="Spatafora J."/>
            <person name="Crous P."/>
            <person name="Grigoriev I."/>
        </authorList>
    </citation>
    <scope>NUCLEOTIDE SEQUENCE</scope>
    <source>
        <strain evidence="2">CBS 262.69</strain>
    </source>
</reference>
<name>A0A6G1HZ65_9PEZI</name>
<dbReference type="GO" id="GO:0070682">
    <property type="term" value="P:proteasome regulatory particle assembly"/>
    <property type="evidence" value="ECO:0007669"/>
    <property type="project" value="InterPro"/>
</dbReference>
<sequence length="151" mass="16485">MSAEADPITSEHFSRALKDLPLSSLYAKASELRNSMAHLQSSNEQLREFAEAGDRDCFEAIQENEEVLQRMEMRILLVRNEVEARGLVWSEHGSGDVTANGASEAKVEGPETTEAATAEGGQSGGHLSDEELRRRLAESMEENGDDGGVHL</sequence>
<proteinExistence type="predicted"/>
<evidence type="ECO:0000313" key="3">
    <source>
        <dbReference type="Proteomes" id="UP000799640"/>
    </source>
</evidence>
<dbReference type="GO" id="GO:0030674">
    <property type="term" value="F:protein-macromolecule adaptor activity"/>
    <property type="evidence" value="ECO:0007669"/>
    <property type="project" value="TreeGrafter"/>
</dbReference>
<dbReference type="Proteomes" id="UP000799640">
    <property type="component" value="Unassembled WGS sequence"/>
</dbReference>
<feature type="region of interest" description="Disordered" evidence="1">
    <location>
        <begin position="92"/>
        <end position="151"/>
    </location>
</feature>
<evidence type="ECO:0000256" key="1">
    <source>
        <dbReference type="SAM" id="MobiDB-lite"/>
    </source>
</evidence>
<dbReference type="EMBL" id="ML996693">
    <property type="protein sequence ID" value="KAF2401338.1"/>
    <property type="molecule type" value="Genomic_DNA"/>
</dbReference>
<evidence type="ECO:0000313" key="2">
    <source>
        <dbReference type="EMBL" id="KAF2401338.1"/>
    </source>
</evidence>
<feature type="compositionally biased region" description="Basic and acidic residues" evidence="1">
    <location>
        <begin position="127"/>
        <end position="138"/>
    </location>
</feature>
<dbReference type="AlphaFoldDB" id="A0A6G1HZ65"/>
<gene>
    <name evidence="2" type="ORF">EJ06DRAFT_529466</name>
</gene>
<dbReference type="PANTHER" id="PTHR40422">
    <property type="entry name" value="TRANSLATION MACHINERY-ASSOCIATED PROTEIN 17"/>
    <property type="match status" value="1"/>
</dbReference>
<dbReference type="PANTHER" id="PTHR40422:SF1">
    <property type="entry name" value="TRANSLATION MACHINERY-ASSOCIATED PROTEIN 17"/>
    <property type="match status" value="1"/>
</dbReference>
<feature type="compositionally biased region" description="Low complexity" evidence="1">
    <location>
        <begin position="110"/>
        <end position="120"/>
    </location>
</feature>
<dbReference type="OrthoDB" id="548474at2759"/>